<feature type="region of interest" description="Disordered" evidence="4">
    <location>
        <begin position="359"/>
        <end position="387"/>
    </location>
</feature>
<feature type="region of interest" description="Disordered" evidence="4">
    <location>
        <begin position="1198"/>
        <end position="1218"/>
    </location>
</feature>
<dbReference type="Pfam" id="PF23556">
    <property type="entry name" value="TPR_Vps41"/>
    <property type="match status" value="2"/>
</dbReference>
<evidence type="ECO:0000256" key="1">
    <source>
        <dbReference type="ARBA" id="ARBA00022448"/>
    </source>
</evidence>
<keyword evidence="7" id="KW-1185">Reference proteome</keyword>
<evidence type="ECO:0000313" key="6">
    <source>
        <dbReference type="EMBL" id="KAF2175564.1"/>
    </source>
</evidence>
<feature type="domain" description="Vps41 beta-propeller" evidence="5">
    <location>
        <begin position="393"/>
        <end position="521"/>
    </location>
</feature>
<feature type="region of interest" description="Disordered" evidence="4">
    <location>
        <begin position="567"/>
        <end position="590"/>
    </location>
</feature>
<dbReference type="GO" id="GO:0006623">
    <property type="term" value="P:protein targeting to vacuole"/>
    <property type="evidence" value="ECO:0007669"/>
    <property type="project" value="InterPro"/>
</dbReference>
<dbReference type="GO" id="GO:0009267">
    <property type="term" value="P:cellular response to starvation"/>
    <property type="evidence" value="ECO:0007669"/>
    <property type="project" value="TreeGrafter"/>
</dbReference>
<proteinExistence type="predicted"/>
<reference evidence="6" key="1">
    <citation type="journal article" date="2020" name="Stud. Mycol.">
        <title>101 Dothideomycetes genomes: a test case for predicting lifestyles and emergence of pathogens.</title>
        <authorList>
            <person name="Haridas S."/>
            <person name="Albert R."/>
            <person name="Binder M."/>
            <person name="Bloem J."/>
            <person name="Labutti K."/>
            <person name="Salamov A."/>
            <person name="Andreopoulos B."/>
            <person name="Baker S."/>
            <person name="Barry K."/>
            <person name="Bills G."/>
            <person name="Bluhm B."/>
            <person name="Cannon C."/>
            <person name="Castanera R."/>
            <person name="Culley D."/>
            <person name="Daum C."/>
            <person name="Ezra D."/>
            <person name="Gonzalez J."/>
            <person name="Henrissat B."/>
            <person name="Kuo A."/>
            <person name="Liang C."/>
            <person name="Lipzen A."/>
            <person name="Lutzoni F."/>
            <person name="Magnuson J."/>
            <person name="Mondo S."/>
            <person name="Nolan M."/>
            <person name="Ohm R."/>
            <person name="Pangilinan J."/>
            <person name="Park H.-J."/>
            <person name="Ramirez L."/>
            <person name="Alfaro M."/>
            <person name="Sun H."/>
            <person name="Tritt A."/>
            <person name="Yoshinaga Y."/>
            <person name="Zwiers L.-H."/>
            <person name="Turgeon B."/>
            <person name="Goodwin S."/>
            <person name="Spatafora J."/>
            <person name="Crous P."/>
            <person name="Grigoriev I."/>
        </authorList>
    </citation>
    <scope>NUCLEOTIDE SEQUENCE</scope>
    <source>
        <strain evidence="6">CBS 207.26</strain>
    </source>
</reference>
<dbReference type="InterPro" id="IPR015943">
    <property type="entry name" value="WD40/YVTN_repeat-like_dom_sf"/>
</dbReference>
<dbReference type="Gene3D" id="2.130.10.10">
    <property type="entry name" value="YVTN repeat-like/Quinoprotein amine dehydrogenase"/>
    <property type="match status" value="1"/>
</dbReference>
<dbReference type="Pfam" id="PF23411">
    <property type="entry name" value="Beta-prop_Vps41"/>
    <property type="match status" value="2"/>
</dbReference>
<feature type="compositionally biased region" description="Acidic residues" evidence="4">
    <location>
        <begin position="36"/>
        <end position="49"/>
    </location>
</feature>
<evidence type="ECO:0000256" key="2">
    <source>
        <dbReference type="ARBA" id="ARBA00022927"/>
    </source>
</evidence>
<dbReference type="InterPro" id="IPR057780">
    <property type="entry name" value="Beta-prop_Vps41"/>
</dbReference>
<organism evidence="6 7">
    <name type="scientific">Zopfia rhizophila CBS 207.26</name>
    <dbReference type="NCBI Taxonomy" id="1314779"/>
    <lineage>
        <taxon>Eukaryota</taxon>
        <taxon>Fungi</taxon>
        <taxon>Dikarya</taxon>
        <taxon>Ascomycota</taxon>
        <taxon>Pezizomycotina</taxon>
        <taxon>Dothideomycetes</taxon>
        <taxon>Dothideomycetes incertae sedis</taxon>
        <taxon>Zopfiaceae</taxon>
        <taxon>Zopfia</taxon>
    </lineage>
</organism>
<feature type="compositionally biased region" description="Basic and acidic residues" evidence="4">
    <location>
        <begin position="9"/>
        <end position="23"/>
    </location>
</feature>
<dbReference type="SUPFAM" id="SSF50978">
    <property type="entry name" value="WD40 repeat-like"/>
    <property type="match status" value="1"/>
</dbReference>
<sequence>MAAASDENEPNRAARDEALDRRAASNGQESAASTEQESESEEDEDEGADEEPKLKYTRLTGNLGPVYRNGDFTSTFMVAGDKMIIGTRDGNIHILSIPSFQSLRNYNAHRNASVTALSVSPFPPPLPTVRPYVASRLVETPETPQNQAPTSSGNSASPRTPHQPPVPVIPSNQIYVASSSMDGYVCVSSLVDPKDVTLRNFARPVQAVALSPEYKSDRTYLSGGLAGELILTVGGQAGVRTNANTRHVAATAQGWLGAIGLGGNSGRDTVLHSGEGSISTIKWSLSGKFVVWVNEHGIRIMRTNVKLEGADSDSAWKRIGFIDKPNRRAWEEMASAWKARVEWVKDEWLESDDDSIIGLNGSSTTEKDDSTLPHKRSDKDQNGAKKEKKKKIEKLVIGWGDAAWVVQVSPGGTGVGKDVGERSVGSAEITHFLRFDDCIVSGISLYTPSLLLVLAYRTRDDNDNPITPTDTTPRRGMHRRNNGLSPELKLIDAATSDEIEVDALSVSRFETLSAADYHMSTLYVPHPNTMTPAQRSVLEALGGGIWDAGMSAARIFSSGASIISMPSSGDTKAAPSMSSASPGNASASVPGKRHLHPNAVSAGLKVFIQSPYDCVLAVKRDLTDHFNWELEHENYKDAWELLDDHPEIVTSSIQLPPEASPNSTPSKTKGSLHEFFADESESQTTISAPHANNNSAVEKEKRRIGDLWVQQLVNSRDWTQAGKVAGRVLGTSARWEHWIWKFAQANHFDEIAPYIPTKQLHPPLPSLVYEVVLGHYIIHDRIRFKHLLEDWDPELFDINSVVEAIKSKLSAGDVTEDSIEGDVQGRDWRILQDALAKLYLADGRQRKALRCYIQLQNADAAMSLIRDFHLVEAIKDDIPGFILLRVSKEQMESAPLSELEEASSEAIHLLVDEACRGIVPAYDVVTQLQDKGPAFQPFLFLYLRSLWKPELHERTAKTAKERVAADRLAADGKIIAEEFADLIVELFAEYDKALLMEYLKKSQSYSLEKAATICERRGYIPELVHILSKTGQTKRALYLIIEKLSDVSFAISFAKEQDDPDLWDDLLEYSMDKPHFIRGLLEEVGTAIDPIQLVRRIPEGLEIEGLRDGIGRMVREYEIQYSISEGVARVLSGEVSKGMDTLRAGQKRGVKFEVIPCDDESDALTAKLPGAYKVDRTQVKMDIEPKDVEMGTAAAVERKGDEATDNTPLNPETDAPPGHCTGCYRPFTLPTSQEEETTDGQIPLSRDTLVGFACGHVFHLQCLLPKTSASASMAATLQSRLANDAQDGGYWDRSVGAKVAHAHVIKSAIGRGCVVCGERERVVGDT</sequence>
<keyword evidence="1" id="KW-0813">Transport</keyword>
<dbReference type="GO" id="GO:0034058">
    <property type="term" value="P:endosomal vesicle fusion"/>
    <property type="evidence" value="ECO:0007669"/>
    <property type="project" value="TreeGrafter"/>
</dbReference>
<dbReference type="OrthoDB" id="244107at2759"/>
<feature type="repeat" description="CHCR" evidence="3">
    <location>
        <begin position="925"/>
        <end position="1079"/>
    </location>
</feature>
<name>A0A6A6D7V2_9PEZI</name>
<evidence type="ECO:0000259" key="5">
    <source>
        <dbReference type="Pfam" id="PF23411"/>
    </source>
</evidence>
<evidence type="ECO:0000313" key="7">
    <source>
        <dbReference type="Proteomes" id="UP000800200"/>
    </source>
</evidence>
<dbReference type="EMBL" id="ML994729">
    <property type="protein sequence ID" value="KAF2175564.1"/>
    <property type="molecule type" value="Genomic_DNA"/>
</dbReference>
<feature type="compositionally biased region" description="Polar residues" evidence="4">
    <location>
        <begin position="576"/>
        <end position="587"/>
    </location>
</feature>
<dbReference type="FunFam" id="1.25.40.10:FF:000510">
    <property type="entry name" value="Vacuolar assembly protein, putative"/>
    <property type="match status" value="1"/>
</dbReference>
<feature type="compositionally biased region" description="Basic and acidic residues" evidence="4">
    <location>
        <begin position="365"/>
        <end position="385"/>
    </location>
</feature>
<dbReference type="GO" id="GO:0016236">
    <property type="term" value="P:macroautophagy"/>
    <property type="evidence" value="ECO:0007669"/>
    <property type="project" value="TreeGrafter"/>
</dbReference>
<evidence type="ECO:0000256" key="3">
    <source>
        <dbReference type="PROSITE-ProRule" id="PRU01006"/>
    </source>
</evidence>
<accession>A0A6A6D7V2</accession>
<dbReference type="SMART" id="SM00299">
    <property type="entry name" value="CLH"/>
    <property type="match status" value="1"/>
</dbReference>
<protein>
    <submittedName>
        <fullName evidence="6">Vacuolar assembly protein-like protein</fullName>
    </submittedName>
</protein>
<feature type="region of interest" description="Disordered" evidence="4">
    <location>
        <begin position="1"/>
        <end position="64"/>
    </location>
</feature>
<dbReference type="GO" id="GO:0005770">
    <property type="term" value="C:late endosome"/>
    <property type="evidence" value="ECO:0007669"/>
    <property type="project" value="TreeGrafter"/>
</dbReference>
<dbReference type="InterPro" id="IPR045111">
    <property type="entry name" value="Vps41/Vps8"/>
</dbReference>
<gene>
    <name evidence="6" type="ORF">K469DRAFT_702078</name>
</gene>
<feature type="compositionally biased region" description="Polar residues" evidence="4">
    <location>
        <begin position="142"/>
        <end position="160"/>
    </location>
</feature>
<dbReference type="InterPro" id="IPR036322">
    <property type="entry name" value="WD40_repeat_dom_sf"/>
</dbReference>
<feature type="domain" description="Vps41 beta-propeller" evidence="5">
    <location>
        <begin position="174"/>
        <end position="233"/>
    </location>
</feature>
<dbReference type="PANTHER" id="PTHR12616:SF1">
    <property type="entry name" value="VACUOLAR PROTEIN SORTING-ASSOCIATED PROTEIN 41 HOMOLOG"/>
    <property type="match status" value="1"/>
</dbReference>
<dbReference type="PANTHER" id="PTHR12616">
    <property type="entry name" value="VACUOLAR PROTEIN SORTING VPS41"/>
    <property type="match status" value="1"/>
</dbReference>
<dbReference type="InterPro" id="IPR000547">
    <property type="entry name" value="Clathrin_H-chain/VPS_repeat"/>
</dbReference>
<evidence type="ECO:0000256" key="4">
    <source>
        <dbReference type="SAM" id="MobiDB-lite"/>
    </source>
</evidence>
<dbReference type="Proteomes" id="UP000800200">
    <property type="component" value="Unassembled WGS sequence"/>
</dbReference>
<dbReference type="Gene3D" id="1.25.40.10">
    <property type="entry name" value="Tetratricopeptide repeat domain"/>
    <property type="match status" value="1"/>
</dbReference>
<feature type="region of interest" description="Disordered" evidence="4">
    <location>
        <begin position="140"/>
        <end position="166"/>
    </location>
</feature>
<dbReference type="GO" id="GO:0030897">
    <property type="term" value="C:HOPS complex"/>
    <property type="evidence" value="ECO:0007669"/>
    <property type="project" value="TreeGrafter"/>
</dbReference>
<dbReference type="InterPro" id="IPR011990">
    <property type="entry name" value="TPR-like_helical_dom_sf"/>
</dbReference>
<keyword evidence="2" id="KW-0653">Protein transport</keyword>
<dbReference type="PROSITE" id="PS50236">
    <property type="entry name" value="CHCR"/>
    <property type="match status" value="1"/>
</dbReference>